<accession>A0A813GG76</accession>
<comment type="caution">
    <text evidence="9">The sequence shown here is derived from an EMBL/GenBank/DDBJ whole genome shotgun (WGS) entry which is preliminary data.</text>
</comment>
<dbReference type="Pfam" id="PF25238">
    <property type="entry name" value="OGFOD2-like"/>
    <property type="match status" value="1"/>
</dbReference>
<organism evidence="9 10">
    <name type="scientific">Polarella glacialis</name>
    <name type="common">Dinoflagellate</name>
    <dbReference type="NCBI Taxonomy" id="89957"/>
    <lineage>
        <taxon>Eukaryota</taxon>
        <taxon>Sar</taxon>
        <taxon>Alveolata</taxon>
        <taxon>Dinophyceae</taxon>
        <taxon>Suessiales</taxon>
        <taxon>Suessiaceae</taxon>
        <taxon>Polarella</taxon>
    </lineage>
</organism>
<evidence type="ECO:0000256" key="7">
    <source>
        <dbReference type="SAM" id="SignalP"/>
    </source>
</evidence>
<dbReference type="AlphaFoldDB" id="A0A813GG76"/>
<dbReference type="EMBL" id="CAJNNV010028338">
    <property type="protein sequence ID" value="CAE8624210.1"/>
    <property type="molecule type" value="Genomic_DNA"/>
</dbReference>
<protein>
    <recommendedName>
        <fullName evidence="8">Fe2OG dioxygenase domain-containing protein</fullName>
    </recommendedName>
</protein>
<keyword evidence="7" id="KW-0732">Signal</keyword>
<evidence type="ECO:0000313" key="9">
    <source>
        <dbReference type="EMBL" id="CAE8624210.1"/>
    </source>
</evidence>
<keyword evidence="4" id="KW-0223">Dioxygenase</keyword>
<sequence>MGLWVSKGILATWVVWSSIVVGVNSGASSRASKNPPFALEAARELVAPKPTLREKAEFEGGGFWEEHDDLLTRAWQELGPRHGDLYKYGHTFEKRYLSKALRRAARDAREGGNETSARDLFKEVVPGVFASEELFTQEFLNDLLEELEHVQGSGIPMRRPNGMNRYGVILDHVGLESSIQGLVEASVRPLASMLFPELVGVEDADEHFAFTVQYDTAGDTELAKHGDASVVTLNLCLGRPGWTGGDLRFFESGGSGFHVGSSVFKALPRGNASAGSGDLSFRPGLAVLHRGQHKHQALPLVDGVRTNAIVWLMGKHGVVRVAPYAEHEQLSVYERWHRTSANALEL</sequence>
<feature type="signal peptide" evidence="7">
    <location>
        <begin position="1"/>
        <end position="25"/>
    </location>
</feature>
<comment type="cofactor">
    <cofactor evidence="1">
        <name>L-ascorbate</name>
        <dbReference type="ChEBI" id="CHEBI:38290"/>
    </cofactor>
</comment>
<feature type="chain" id="PRO_5032583501" description="Fe2OG dioxygenase domain-containing protein" evidence="7">
    <location>
        <begin position="26"/>
        <end position="346"/>
    </location>
</feature>
<name>A0A813GG76_POLGL</name>
<dbReference type="PANTHER" id="PTHR24014">
    <property type="entry name" value="2-OXOGLUTARATE AND IRON-DEPENDENT OXYGENASE DOMAIN-CONTAINING PROTEIN 2"/>
    <property type="match status" value="1"/>
</dbReference>
<dbReference type="GO" id="GO:0016705">
    <property type="term" value="F:oxidoreductase activity, acting on paired donors, with incorporation or reduction of molecular oxygen"/>
    <property type="evidence" value="ECO:0007669"/>
    <property type="project" value="InterPro"/>
</dbReference>
<evidence type="ECO:0000313" key="10">
    <source>
        <dbReference type="Proteomes" id="UP000654075"/>
    </source>
</evidence>
<keyword evidence="2" id="KW-0479">Metal-binding</keyword>
<dbReference type="GO" id="GO:0031418">
    <property type="term" value="F:L-ascorbic acid binding"/>
    <property type="evidence" value="ECO:0007669"/>
    <property type="project" value="UniProtKB-KW"/>
</dbReference>
<dbReference type="GO" id="GO:0005506">
    <property type="term" value="F:iron ion binding"/>
    <property type="evidence" value="ECO:0007669"/>
    <property type="project" value="InterPro"/>
</dbReference>
<evidence type="ECO:0000256" key="2">
    <source>
        <dbReference type="ARBA" id="ARBA00022723"/>
    </source>
</evidence>
<keyword evidence="3" id="KW-0847">Vitamin C</keyword>
<gene>
    <name evidence="9" type="ORF">PGLA1383_LOCUS41371</name>
</gene>
<reference evidence="9" key="1">
    <citation type="submission" date="2021-02" db="EMBL/GenBank/DDBJ databases">
        <authorList>
            <person name="Dougan E. K."/>
            <person name="Rhodes N."/>
            <person name="Thang M."/>
            <person name="Chan C."/>
        </authorList>
    </citation>
    <scope>NUCLEOTIDE SEQUENCE</scope>
</reference>
<dbReference type="PANTHER" id="PTHR24014:SF4">
    <property type="entry name" value="2-OXOGLUTARATE AND IRON-DEPENDENT OXYGENASE DOMAIN-CONTAINING PROTEIN 2"/>
    <property type="match status" value="1"/>
</dbReference>
<dbReference type="OrthoDB" id="1736837at2759"/>
<evidence type="ECO:0000256" key="1">
    <source>
        <dbReference type="ARBA" id="ARBA00001961"/>
    </source>
</evidence>
<evidence type="ECO:0000256" key="5">
    <source>
        <dbReference type="ARBA" id="ARBA00023002"/>
    </source>
</evidence>
<dbReference type="InterPro" id="IPR006620">
    <property type="entry name" value="Pro_4_hyd_alph"/>
</dbReference>
<keyword evidence="10" id="KW-1185">Reference proteome</keyword>
<proteinExistence type="predicted"/>
<evidence type="ECO:0000259" key="8">
    <source>
        <dbReference type="PROSITE" id="PS51471"/>
    </source>
</evidence>
<dbReference type="GO" id="GO:0051213">
    <property type="term" value="F:dioxygenase activity"/>
    <property type="evidence" value="ECO:0007669"/>
    <property type="project" value="UniProtKB-KW"/>
</dbReference>
<feature type="domain" description="Fe2OG dioxygenase" evidence="8">
    <location>
        <begin position="205"/>
        <end position="314"/>
    </location>
</feature>
<dbReference type="SMART" id="SM00702">
    <property type="entry name" value="P4Hc"/>
    <property type="match status" value="1"/>
</dbReference>
<evidence type="ECO:0000256" key="3">
    <source>
        <dbReference type="ARBA" id="ARBA00022896"/>
    </source>
</evidence>
<dbReference type="Proteomes" id="UP000654075">
    <property type="component" value="Unassembled WGS sequence"/>
</dbReference>
<dbReference type="OMA" id="YMRPIAR"/>
<dbReference type="InterPro" id="IPR005123">
    <property type="entry name" value="Oxoglu/Fe-dep_dioxygenase_dom"/>
</dbReference>
<keyword evidence="5" id="KW-0560">Oxidoreductase</keyword>
<dbReference type="PROSITE" id="PS51471">
    <property type="entry name" value="FE2OG_OXY"/>
    <property type="match status" value="1"/>
</dbReference>
<evidence type="ECO:0000256" key="4">
    <source>
        <dbReference type="ARBA" id="ARBA00022964"/>
    </source>
</evidence>
<keyword evidence="6" id="KW-0408">Iron</keyword>
<evidence type="ECO:0000256" key="6">
    <source>
        <dbReference type="ARBA" id="ARBA00023004"/>
    </source>
</evidence>